<sequence>MTFGGTSAIQAGTTEASLSTVGITPSAPKEHGCNTYSIPGASSLKAIAARGKVLGVLAASQGGSSSVHTAEGVRVGSTAAEVRQAYRGAQLTESYQGLASTNVILATDSAGQAIGFEFEGNSDASNHVDDSSTVRSIRAGTPDLARGFEVCSG</sequence>
<protein>
    <submittedName>
        <fullName evidence="1">Uncharacterized protein</fullName>
    </submittedName>
</protein>
<evidence type="ECO:0000313" key="1">
    <source>
        <dbReference type="EMBL" id="GEE00861.1"/>
    </source>
</evidence>
<reference evidence="2" key="1">
    <citation type="submission" date="2019-06" db="EMBL/GenBank/DDBJ databases">
        <title>Gordonia isolated from sludge of a wastewater treatment plant.</title>
        <authorList>
            <person name="Tamura T."/>
            <person name="Aoyama K."/>
            <person name="Kang Y."/>
            <person name="Saito S."/>
            <person name="Akiyama N."/>
            <person name="Yazawa K."/>
            <person name="Gonoi T."/>
            <person name="Mikami Y."/>
        </authorList>
    </citation>
    <scope>NUCLEOTIDE SEQUENCE [LARGE SCALE GENOMIC DNA]</scope>
    <source>
        <strain evidence="2">NBRC 107696</strain>
    </source>
</reference>
<name>A0A7I9V715_9ACTN</name>
<dbReference type="EMBL" id="BJOV01000003">
    <property type="protein sequence ID" value="GEE00861.1"/>
    <property type="molecule type" value="Genomic_DNA"/>
</dbReference>
<keyword evidence="2" id="KW-1185">Reference proteome</keyword>
<evidence type="ECO:0000313" key="2">
    <source>
        <dbReference type="Proteomes" id="UP000444960"/>
    </source>
</evidence>
<proteinExistence type="predicted"/>
<dbReference type="Proteomes" id="UP000444960">
    <property type="component" value="Unassembled WGS sequence"/>
</dbReference>
<dbReference type="AlphaFoldDB" id="A0A7I9V715"/>
<gene>
    <name evidence="1" type="ORF">nbrc107696_13070</name>
</gene>
<accession>A0A7I9V715</accession>
<comment type="caution">
    <text evidence="1">The sequence shown here is derived from an EMBL/GenBank/DDBJ whole genome shotgun (WGS) entry which is preliminary data.</text>
</comment>
<organism evidence="1 2">
    <name type="scientific">Gordonia spumicola</name>
    <dbReference type="NCBI Taxonomy" id="589161"/>
    <lineage>
        <taxon>Bacteria</taxon>
        <taxon>Bacillati</taxon>
        <taxon>Actinomycetota</taxon>
        <taxon>Actinomycetes</taxon>
        <taxon>Mycobacteriales</taxon>
        <taxon>Gordoniaceae</taxon>
        <taxon>Gordonia</taxon>
    </lineage>
</organism>